<name>V6DF28_9BACT</name>
<dbReference type="SUPFAM" id="SSF56176">
    <property type="entry name" value="FAD-binding/transporter-associated domain-like"/>
    <property type="match status" value="1"/>
</dbReference>
<dbReference type="PANTHER" id="PTHR43762">
    <property type="entry name" value="L-GULONOLACTONE OXIDASE"/>
    <property type="match status" value="1"/>
</dbReference>
<organism evidence="3 4">
    <name type="scientific">Candidatus Babela massiliensis</name>
    <dbReference type="NCBI Taxonomy" id="673862"/>
    <lineage>
        <taxon>Bacteria</taxon>
        <taxon>Candidatus Babelota</taxon>
        <taxon>Candidatus Babeliae</taxon>
        <taxon>Candidatus Babeliales</taxon>
        <taxon>Candidatus Babeliaceae</taxon>
        <taxon>Candidatus Babela</taxon>
    </lineage>
</organism>
<dbReference type="PIRSF" id="PIRSF000136">
    <property type="entry name" value="LGO_GLO"/>
    <property type="match status" value="1"/>
</dbReference>
<sequence>MHIKKILALLCVFNCFYILTQDDWSVWGDNPVLYPKDVFYPNNLEEVISIIKKANLDNHKVKAIGSCHSWSNLINTNGYIINTDKLDKILYVDRDNKKVKVECGIKLKDLFSFLAQENLSLPNQGFIAEQSIVGAISTGTHGTGHTGVLSDFISEFEVIDSQGNFYKVTKDTNSDWIPFLRIGLGALSFIYSVTIECDNLFILNHKRVLSTWQEAMDNYKSNYQNNDYYMFMAHPTSDMVLNFFWNKTDSVTKRRFIYDIPENIVTNAFLSRAAVRSLKYAPQVGSRLIELWLFGMQKDSHNQYSYLSLSPLKDPISVEYYIEVEFGVHIDDFKIAIDKFKELYNSYENQGYNLTALLTCRFSPGFDKSFLSMSYKRDTAYITINIINYFDKYLEFFNKLEQMLEPYLPRPHWGKFHLLNKEKICNLYGQETFDRFNDIRDKLDPNRMFSNDFIERCFG</sequence>
<evidence type="ECO:0000259" key="2">
    <source>
        <dbReference type="PROSITE" id="PS51387"/>
    </source>
</evidence>
<dbReference type="InterPro" id="IPR016166">
    <property type="entry name" value="FAD-bd_PCMH"/>
</dbReference>
<dbReference type="GO" id="GO:0003885">
    <property type="term" value="F:D-arabinono-1,4-lactone oxidase activity"/>
    <property type="evidence" value="ECO:0007669"/>
    <property type="project" value="InterPro"/>
</dbReference>
<dbReference type="Pfam" id="PF04030">
    <property type="entry name" value="ALO"/>
    <property type="match status" value="1"/>
</dbReference>
<dbReference type="GO" id="GO:0071949">
    <property type="term" value="F:FAD binding"/>
    <property type="evidence" value="ECO:0007669"/>
    <property type="project" value="InterPro"/>
</dbReference>
<dbReference type="EMBL" id="HG793133">
    <property type="protein sequence ID" value="CDK30159.1"/>
    <property type="molecule type" value="Genomic_DNA"/>
</dbReference>
<accession>V6DF28</accession>
<proteinExistence type="predicted"/>
<dbReference type="InterPro" id="IPR016169">
    <property type="entry name" value="FAD-bd_PCMH_sub2"/>
</dbReference>
<dbReference type="PROSITE" id="PS51387">
    <property type="entry name" value="FAD_PCMH"/>
    <property type="match status" value="1"/>
</dbReference>
<dbReference type="InterPro" id="IPR010031">
    <property type="entry name" value="FAD_lactone_oxidase-like"/>
</dbReference>
<dbReference type="GO" id="GO:0016020">
    <property type="term" value="C:membrane"/>
    <property type="evidence" value="ECO:0007669"/>
    <property type="project" value="InterPro"/>
</dbReference>
<dbReference type="Gene3D" id="3.30.70.2520">
    <property type="match status" value="1"/>
</dbReference>
<evidence type="ECO:0000313" key="3">
    <source>
        <dbReference type="EMBL" id="CDK30159.1"/>
    </source>
</evidence>
<evidence type="ECO:0000256" key="1">
    <source>
        <dbReference type="ARBA" id="ARBA00023002"/>
    </source>
</evidence>
<dbReference type="STRING" id="673862.BABL1_gene_853"/>
<dbReference type="Pfam" id="PF01565">
    <property type="entry name" value="FAD_binding_4"/>
    <property type="match status" value="1"/>
</dbReference>
<dbReference type="Proteomes" id="UP000018769">
    <property type="component" value="Chromosome I"/>
</dbReference>
<dbReference type="InterPro" id="IPR036318">
    <property type="entry name" value="FAD-bd_PCMH-like_sf"/>
</dbReference>
<feature type="domain" description="FAD-binding PCMH-type" evidence="2">
    <location>
        <begin position="31"/>
        <end position="200"/>
    </location>
</feature>
<dbReference type="eggNOG" id="COG0277">
    <property type="taxonomic scope" value="Bacteria"/>
</dbReference>
<protein>
    <submittedName>
        <fullName evidence="3">FAD/FMN-containing dehydrogenase</fullName>
    </submittedName>
</protein>
<dbReference type="KEGG" id="dpb:BABL1_gene_853"/>
<dbReference type="AlphaFoldDB" id="V6DF28"/>
<keyword evidence="1" id="KW-0560">Oxidoreductase</keyword>
<dbReference type="Gene3D" id="3.30.465.10">
    <property type="match status" value="1"/>
</dbReference>
<evidence type="ECO:0000313" key="4">
    <source>
        <dbReference type="Proteomes" id="UP000018769"/>
    </source>
</evidence>
<gene>
    <name evidence="3" type="ORF">BABL1_gene_853</name>
</gene>
<dbReference type="InterPro" id="IPR007173">
    <property type="entry name" value="ALO_C"/>
</dbReference>
<keyword evidence="4" id="KW-1185">Reference proteome</keyword>
<dbReference type="InterPro" id="IPR006094">
    <property type="entry name" value="Oxid_FAD_bind_N"/>
</dbReference>
<dbReference type="HOGENOM" id="CLU_003896_4_3_7"/>
<dbReference type="RefSeq" id="WP_023790961.1">
    <property type="nucleotide sequence ID" value="NC_023003.1"/>
</dbReference>
<reference evidence="3 4" key="1">
    <citation type="journal article" date="2015" name="Biol. Direct">
        <title>Babela massiliensis, a representative of a widespread bacterial phylum with unusual adaptations to parasitism in amoebae.</title>
        <authorList>
            <person name="Pagnier I."/>
            <person name="Yutin N."/>
            <person name="Croce O."/>
            <person name="Makarova K.S."/>
            <person name="Wolf Y.I."/>
            <person name="Benamar S."/>
            <person name="Raoult D."/>
            <person name="Koonin E.V."/>
            <person name="La Scola B."/>
        </authorList>
    </citation>
    <scope>NUCLEOTIDE SEQUENCE [LARGE SCALE GENOMIC DNA]</scope>
    <source>
        <strain evidence="4">BABL1</strain>
    </source>
</reference>
<dbReference type="Gene3D" id="3.30.43.10">
    <property type="entry name" value="Uridine Diphospho-n-acetylenolpyruvylglucosamine Reductase, domain 2"/>
    <property type="match status" value="1"/>
</dbReference>
<dbReference type="PANTHER" id="PTHR43762:SF1">
    <property type="entry name" value="D-ARABINONO-1,4-LACTONE OXIDASE"/>
    <property type="match status" value="1"/>
</dbReference>
<dbReference type="InterPro" id="IPR016167">
    <property type="entry name" value="FAD-bd_PCMH_sub1"/>
</dbReference>